<evidence type="ECO:0000313" key="9">
    <source>
        <dbReference type="EMBL" id="QHN42630.1"/>
    </source>
</evidence>
<dbReference type="InterPro" id="IPR044878">
    <property type="entry name" value="UbiA_sf"/>
</dbReference>
<dbReference type="GO" id="GO:0008495">
    <property type="term" value="F:protoheme IX farnesyltransferase activity"/>
    <property type="evidence" value="ECO:0007669"/>
    <property type="project" value="UniProtKB-UniRule"/>
</dbReference>
<dbReference type="HAMAP" id="MF_00154">
    <property type="entry name" value="CyoE_CtaB"/>
    <property type="match status" value="1"/>
</dbReference>
<evidence type="ECO:0000313" key="10">
    <source>
        <dbReference type="Proteomes" id="UP001059824"/>
    </source>
</evidence>
<dbReference type="Proteomes" id="UP001059824">
    <property type="component" value="Chromosome"/>
</dbReference>
<feature type="transmembrane region" description="Helical" evidence="8">
    <location>
        <begin position="163"/>
        <end position="186"/>
    </location>
</feature>
<dbReference type="InterPro" id="IPR000537">
    <property type="entry name" value="UbiA_prenyltransferase"/>
</dbReference>
<dbReference type="CDD" id="cd13957">
    <property type="entry name" value="PT_UbiA_Cox10"/>
    <property type="match status" value="1"/>
</dbReference>
<dbReference type="PROSITE" id="PS00943">
    <property type="entry name" value="UBIA"/>
    <property type="match status" value="1"/>
</dbReference>
<evidence type="ECO:0000256" key="8">
    <source>
        <dbReference type="HAMAP-Rule" id="MF_00154"/>
    </source>
</evidence>
<sequence length="290" mass="32217">MSKIKAYYQLVKPGVMYGNVLTGVAGYLFAAGHFHQFSWVGFIATTLGMTFVVSAACVLNNYLDQDIDQIMARTKKRPSVTGEVSGPAMVTYSIVLLVLGTAVLALWTNWLVVAIGLIGFVTYVWLYGAWSKRLSLHGTTMGSISGAMPIAGGYAAVSGSIDIGLIMVFLILFFWQFPEFYSISIYRRKEYKAAGVPVISVVRGVPATIRWIFINTILYVLCTVALTPLGYTGWIYFVIMLIAGLYWIYVGYQGFSAKKPEEWARKRMFRLAMYHILLLCVMLSIGPLLP</sequence>
<proteinExistence type="inferred from homology"/>
<comment type="similarity">
    <text evidence="8">Belongs to the UbiA prenyltransferase family. Protoheme IX farnesyltransferase subfamily.</text>
</comment>
<dbReference type="Gene3D" id="1.10.357.140">
    <property type="entry name" value="UbiA prenyltransferase"/>
    <property type="match status" value="1"/>
</dbReference>
<keyword evidence="4 8" id="KW-1133">Transmembrane helix</keyword>
<dbReference type="KEGG" id="mama:GII36_02040"/>
<feature type="transmembrane region" description="Helical" evidence="8">
    <location>
        <begin position="207"/>
        <end position="227"/>
    </location>
</feature>
<keyword evidence="10" id="KW-1185">Reference proteome</keyword>
<dbReference type="GO" id="GO:0005886">
    <property type="term" value="C:plasma membrane"/>
    <property type="evidence" value="ECO:0007669"/>
    <property type="project" value="UniProtKB-SubCell"/>
</dbReference>
<dbReference type="NCBIfam" id="TIGR01473">
    <property type="entry name" value="cyoE_ctaB"/>
    <property type="match status" value="1"/>
</dbReference>
<evidence type="ECO:0000256" key="6">
    <source>
        <dbReference type="ARBA" id="ARBA00023136"/>
    </source>
</evidence>
<evidence type="ECO:0000256" key="3">
    <source>
        <dbReference type="ARBA" id="ARBA00022692"/>
    </source>
</evidence>
<feature type="transmembrane region" description="Helical" evidence="8">
    <location>
        <begin position="271"/>
        <end position="289"/>
    </location>
</feature>
<keyword evidence="8" id="KW-1003">Cell membrane</keyword>
<evidence type="ECO:0000256" key="7">
    <source>
        <dbReference type="ARBA" id="ARBA00047690"/>
    </source>
</evidence>
<keyword evidence="2 8" id="KW-0808">Transferase</keyword>
<feature type="transmembrane region" description="Helical" evidence="8">
    <location>
        <begin position="140"/>
        <end position="157"/>
    </location>
</feature>
<comment type="subcellular location">
    <subcellularLocation>
        <location evidence="8">Cell membrane</location>
        <topology evidence="8">Multi-pass membrane protein</topology>
    </subcellularLocation>
    <subcellularLocation>
        <location evidence="1">Membrane</location>
        <topology evidence="1">Multi-pass membrane protein</topology>
    </subcellularLocation>
</comment>
<organism evidence="9 10">
    <name type="scientific">Candidatus Mycosynbacter amalyticus</name>
    <dbReference type="NCBI Taxonomy" id="2665156"/>
    <lineage>
        <taxon>Bacteria</taxon>
        <taxon>Candidatus Saccharimonadota</taxon>
        <taxon>Candidatus Saccharimonadota incertae sedis</taxon>
        <taxon>Candidatus Mycosynbacter</taxon>
    </lineage>
</organism>
<feature type="transmembrane region" description="Helical" evidence="8">
    <location>
        <begin position="84"/>
        <end position="104"/>
    </location>
</feature>
<comment type="catalytic activity">
    <reaction evidence="7 8">
        <text>heme b + (2E,6E)-farnesyl diphosphate + H2O = Fe(II)-heme o + diphosphate</text>
        <dbReference type="Rhea" id="RHEA:28070"/>
        <dbReference type="ChEBI" id="CHEBI:15377"/>
        <dbReference type="ChEBI" id="CHEBI:33019"/>
        <dbReference type="ChEBI" id="CHEBI:60344"/>
        <dbReference type="ChEBI" id="CHEBI:60530"/>
        <dbReference type="ChEBI" id="CHEBI:175763"/>
        <dbReference type="EC" id="2.5.1.141"/>
    </reaction>
</comment>
<dbReference type="InterPro" id="IPR006369">
    <property type="entry name" value="Protohaem_IX_farnesylTrfase"/>
</dbReference>
<dbReference type="GO" id="GO:0048034">
    <property type="term" value="P:heme O biosynthetic process"/>
    <property type="evidence" value="ECO:0007669"/>
    <property type="project" value="UniProtKB-UniRule"/>
</dbReference>
<evidence type="ECO:0000256" key="2">
    <source>
        <dbReference type="ARBA" id="ARBA00022679"/>
    </source>
</evidence>
<feature type="transmembrane region" description="Helical" evidence="8">
    <location>
        <begin position="233"/>
        <end position="250"/>
    </location>
</feature>
<dbReference type="PANTHER" id="PTHR43448">
    <property type="entry name" value="PROTOHEME IX FARNESYLTRANSFERASE, MITOCHONDRIAL"/>
    <property type="match status" value="1"/>
</dbReference>
<feature type="transmembrane region" description="Helical" evidence="8">
    <location>
        <begin position="110"/>
        <end position="128"/>
    </location>
</feature>
<accession>A0A857MPN8</accession>
<dbReference type="Pfam" id="PF01040">
    <property type="entry name" value="UbiA"/>
    <property type="match status" value="1"/>
</dbReference>
<dbReference type="PANTHER" id="PTHR43448:SF2">
    <property type="entry name" value="PROTOHEME IX FARNESYLTRANSFERASE, MITOCHONDRIAL"/>
    <property type="match status" value="1"/>
</dbReference>
<dbReference type="InterPro" id="IPR030470">
    <property type="entry name" value="UbiA_prenylTrfase_CS"/>
</dbReference>
<name>A0A857MPN8_9BACT</name>
<feature type="transmembrane region" description="Helical" evidence="8">
    <location>
        <begin position="40"/>
        <end position="63"/>
    </location>
</feature>
<comment type="pathway">
    <text evidence="8">Porphyrin-containing compound metabolism; heme O biosynthesis; heme O from protoheme: step 1/1.</text>
</comment>
<keyword evidence="6 8" id="KW-0472">Membrane</keyword>
<keyword evidence="5 8" id="KW-0350">Heme biosynthesis</keyword>
<protein>
    <recommendedName>
        <fullName evidence="8">Protoheme IX farnesyltransferase</fullName>
        <ecNumber evidence="8">2.5.1.141</ecNumber>
    </recommendedName>
    <alternativeName>
        <fullName evidence="8">Heme B farnesyltransferase</fullName>
    </alternativeName>
    <alternativeName>
        <fullName evidence="8">Heme O synthase</fullName>
    </alternativeName>
</protein>
<dbReference type="UniPathway" id="UPA00834">
    <property type="reaction ID" value="UER00712"/>
</dbReference>
<dbReference type="RefSeq" id="WP_260764071.1">
    <property type="nucleotide sequence ID" value="NZ_CP045921.1"/>
</dbReference>
<evidence type="ECO:0000256" key="1">
    <source>
        <dbReference type="ARBA" id="ARBA00004141"/>
    </source>
</evidence>
<dbReference type="EMBL" id="CP045921">
    <property type="protein sequence ID" value="QHN42630.1"/>
    <property type="molecule type" value="Genomic_DNA"/>
</dbReference>
<comment type="miscellaneous">
    <text evidence="8">Carbon 2 of the heme B porphyrin ring is defined according to the Fischer nomenclature.</text>
</comment>
<feature type="transmembrane region" description="Helical" evidence="8">
    <location>
        <begin position="15"/>
        <end position="34"/>
    </location>
</feature>
<evidence type="ECO:0000256" key="4">
    <source>
        <dbReference type="ARBA" id="ARBA00022989"/>
    </source>
</evidence>
<evidence type="ECO:0000256" key="5">
    <source>
        <dbReference type="ARBA" id="ARBA00023133"/>
    </source>
</evidence>
<dbReference type="EC" id="2.5.1.141" evidence="8"/>
<reference evidence="9" key="1">
    <citation type="journal article" date="2021" name="Nat. Microbiol.">
        <title>Cocultivation of an ultrasmall environmental parasitic bacterium with lytic ability against bacteria associated with wastewater foams.</title>
        <authorList>
            <person name="Batinovic S."/>
            <person name="Rose J.J.A."/>
            <person name="Ratcliffe J."/>
            <person name="Seviour R.J."/>
            <person name="Petrovski S."/>
        </authorList>
    </citation>
    <scope>NUCLEOTIDE SEQUENCE</scope>
    <source>
        <strain evidence="9">JR1</strain>
    </source>
</reference>
<dbReference type="AlphaFoldDB" id="A0A857MPN8"/>
<gene>
    <name evidence="9" type="primary">cyoE</name>
    <name evidence="8" type="synonym">ctaB</name>
    <name evidence="9" type="ORF">GII36_02040</name>
</gene>
<keyword evidence="3 8" id="KW-0812">Transmembrane</keyword>
<comment type="function">
    <text evidence="8">Converts heme B (protoheme IX) to heme O by substitution of the vinyl group on carbon 2 of heme B porphyrin ring with a hydroxyethyl farnesyl side group.</text>
</comment>